<feature type="compositionally biased region" description="Acidic residues" evidence="3">
    <location>
        <begin position="22"/>
        <end position="43"/>
    </location>
</feature>
<gene>
    <name evidence="4" type="ORF">KFL_000610250</name>
</gene>
<organism evidence="4 5">
    <name type="scientific">Klebsormidium nitens</name>
    <name type="common">Green alga</name>
    <name type="synonym">Ulothrix nitens</name>
    <dbReference type="NCBI Taxonomy" id="105231"/>
    <lineage>
        <taxon>Eukaryota</taxon>
        <taxon>Viridiplantae</taxon>
        <taxon>Streptophyta</taxon>
        <taxon>Klebsormidiophyceae</taxon>
        <taxon>Klebsormidiales</taxon>
        <taxon>Klebsormidiaceae</taxon>
        <taxon>Klebsormidium</taxon>
    </lineage>
</organism>
<evidence type="ECO:0000256" key="3">
    <source>
        <dbReference type="SAM" id="MobiDB-lite"/>
    </source>
</evidence>
<dbReference type="OMA" id="VKFYRKE"/>
<accession>A0A0U9HQM6</accession>
<reference evidence="4 5" key="1">
    <citation type="journal article" date="2014" name="Nat. Commun.">
        <title>Klebsormidium flaccidum genome reveals primary factors for plant terrestrial adaptation.</title>
        <authorList>
            <person name="Hori K."/>
            <person name="Maruyama F."/>
            <person name="Fujisawa T."/>
            <person name="Togashi T."/>
            <person name="Yamamoto N."/>
            <person name="Seo M."/>
            <person name="Sato S."/>
            <person name="Yamada T."/>
            <person name="Mori H."/>
            <person name="Tajima N."/>
            <person name="Moriyama T."/>
            <person name="Ikeuchi M."/>
            <person name="Watanabe M."/>
            <person name="Wada H."/>
            <person name="Kobayashi K."/>
            <person name="Saito M."/>
            <person name="Masuda T."/>
            <person name="Sasaki-Sekimoto Y."/>
            <person name="Mashiguchi K."/>
            <person name="Awai K."/>
            <person name="Shimojima M."/>
            <person name="Masuda S."/>
            <person name="Iwai M."/>
            <person name="Nobusawa T."/>
            <person name="Narise T."/>
            <person name="Kondo S."/>
            <person name="Saito H."/>
            <person name="Sato R."/>
            <person name="Murakawa M."/>
            <person name="Ihara Y."/>
            <person name="Oshima-Yamada Y."/>
            <person name="Ohtaka K."/>
            <person name="Satoh M."/>
            <person name="Sonobe K."/>
            <person name="Ishii M."/>
            <person name="Ohtani R."/>
            <person name="Kanamori-Sato M."/>
            <person name="Honoki R."/>
            <person name="Miyazaki D."/>
            <person name="Mochizuki H."/>
            <person name="Umetsu J."/>
            <person name="Higashi K."/>
            <person name="Shibata D."/>
            <person name="Kamiya Y."/>
            <person name="Sato N."/>
            <person name="Nakamura Y."/>
            <person name="Tabata S."/>
            <person name="Ida S."/>
            <person name="Kurokawa K."/>
            <person name="Ohta H."/>
        </authorList>
    </citation>
    <scope>NUCLEOTIDE SEQUENCE [LARGE SCALE GENOMIC DNA]</scope>
    <source>
        <strain evidence="4 5">NIES-2285</strain>
    </source>
</reference>
<name>A0A0U9HQM6_KLENI</name>
<dbReference type="GO" id="GO:0005634">
    <property type="term" value="C:nucleus"/>
    <property type="evidence" value="ECO:0000318"/>
    <property type="project" value="GO_Central"/>
</dbReference>
<evidence type="ECO:0000313" key="4">
    <source>
        <dbReference type="EMBL" id="GAQ80747.1"/>
    </source>
</evidence>
<dbReference type="PANTHER" id="PTHR13261">
    <property type="entry name" value="BRCA2 AND CDKN1A INTERACTING PROTEIN"/>
    <property type="match status" value="1"/>
</dbReference>
<dbReference type="AlphaFoldDB" id="A0A0U9HQM6"/>
<feature type="compositionally biased region" description="Acidic residues" evidence="3">
    <location>
        <begin position="58"/>
        <end position="71"/>
    </location>
</feature>
<dbReference type="InterPro" id="IPR025602">
    <property type="entry name" value="BCP1_family"/>
</dbReference>
<evidence type="ECO:0000313" key="5">
    <source>
        <dbReference type="Proteomes" id="UP000054558"/>
    </source>
</evidence>
<proteinExistence type="inferred from homology"/>
<dbReference type="PANTHER" id="PTHR13261:SF0">
    <property type="entry name" value="BRCA2 AND CDKN1A-INTERACTING PROTEIN"/>
    <property type="match status" value="1"/>
</dbReference>
<evidence type="ECO:0000256" key="2">
    <source>
        <dbReference type="PIRNR" id="PIRNR028983"/>
    </source>
</evidence>
<dbReference type="Proteomes" id="UP000054558">
    <property type="component" value="Unassembled WGS sequence"/>
</dbReference>
<dbReference type="EMBL" id="DF237010">
    <property type="protein sequence ID" value="GAQ80747.1"/>
    <property type="molecule type" value="Genomic_DNA"/>
</dbReference>
<feature type="compositionally biased region" description="Low complexity" evidence="3">
    <location>
        <begin position="249"/>
        <end position="260"/>
    </location>
</feature>
<sequence>MPKRKATDDVGEGAANKRAETELDPDEEAEIEEEEIEEEEVLSSDDSSGSSGYGSGGGEEDEESGEEDKEEPDFINVDFEFFDPKPSDYHGVKALLKSYLDDETFDLPGLVDLVLAQTTVGSVIKTTEDEDPIGLLTVLAFERYKDTEPTKQIVRFLRLRCKKDEHTAGKLEVLLDGKKGRVGLLVSERLINVPLDLAPPLHQGLFDEISWATEDEPTEELRESFRFSKYLLLTRVFEETQRADRQAAGPSSRGGDPSSSTIYMKPEDEIWEQLSSWAYRFPVTAEALAAHESKHVRQMYLLMEIDPSKLPAFKKRLQKLVEDQN</sequence>
<protein>
    <recommendedName>
        <fullName evidence="2">Protein BCCIP homolog</fullName>
    </recommendedName>
</protein>
<comment type="similarity">
    <text evidence="1 2">Belongs to the BCP1 family.</text>
</comment>
<dbReference type="OrthoDB" id="27543at2759"/>
<dbReference type="PIRSF" id="PIRSF028983">
    <property type="entry name" value="BCP1"/>
    <property type="match status" value="1"/>
</dbReference>
<dbReference type="Pfam" id="PF13862">
    <property type="entry name" value="BCCIP"/>
    <property type="match status" value="1"/>
</dbReference>
<feature type="region of interest" description="Disordered" evidence="3">
    <location>
        <begin position="242"/>
        <end position="262"/>
    </location>
</feature>
<keyword evidence="5" id="KW-1185">Reference proteome</keyword>
<feature type="region of interest" description="Disordered" evidence="3">
    <location>
        <begin position="1"/>
        <end position="71"/>
    </location>
</feature>
<dbReference type="STRING" id="105231.A0A0U9HQM6"/>
<evidence type="ECO:0000256" key="1">
    <source>
        <dbReference type="ARBA" id="ARBA00006781"/>
    </source>
</evidence>